<evidence type="ECO:0000256" key="4">
    <source>
        <dbReference type="ARBA" id="ARBA00022490"/>
    </source>
</evidence>
<comment type="subcellular location">
    <subcellularLocation>
        <location evidence="1">Cytoplasm</location>
        <location evidence="1">Cytoskeleton</location>
        <location evidence="1">Cilium axoneme</location>
    </subcellularLocation>
</comment>
<dbReference type="GO" id="GO:0005930">
    <property type="term" value="C:axoneme"/>
    <property type="evidence" value="ECO:0007669"/>
    <property type="project" value="UniProtKB-SubCell"/>
</dbReference>
<evidence type="ECO:0000256" key="2">
    <source>
        <dbReference type="ARBA" id="ARBA00010500"/>
    </source>
</evidence>
<dbReference type="GO" id="GO:0030030">
    <property type="term" value="P:cell projection organization"/>
    <property type="evidence" value="ECO:0007669"/>
    <property type="project" value="UniProtKB-KW"/>
</dbReference>
<evidence type="ECO:0000313" key="11">
    <source>
        <dbReference type="EMBL" id="KNC34077.1"/>
    </source>
</evidence>
<organism evidence="11 12">
    <name type="scientific">Lucilia cuprina</name>
    <name type="common">Green bottle fly</name>
    <name type="synonym">Australian sheep blowfly</name>
    <dbReference type="NCBI Taxonomy" id="7375"/>
    <lineage>
        <taxon>Eukaryota</taxon>
        <taxon>Metazoa</taxon>
        <taxon>Ecdysozoa</taxon>
        <taxon>Arthropoda</taxon>
        <taxon>Hexapoda</taxon>
        <taxon>Insecta</taxon>
        <taxon>Pterygota</taxon>
        <taxon>Neoptera</taxon>
        <taxon>Endopterygota</taxon>
        <taxon>Diptera</taxon>
        <taxon>Brachycera</taxon>
        <taxon>Muscomorpha</taxon>
        <taxon>Oestroidea</taxon>
        <taxon>Calliphoridae</taxon>
        <taxon>Luciliinae</taxon>
        <taxon>Lucilia</taxon>
    </lineage>
</organism>
<proteinExistence type="inferred from homology"/>
<evidence type="ECO:0000256" key="9">
    <source>
        <dbReference type="ARBA" id="ARBA00045321"/>
    </source>
</evidence>
<dbReference type="GO" id="GO:0003356">
    <property type="term" value="P:regulation of cilium beat frequency"/>
    <property type="evidence" value="ECO:0007669"/>
    <property type="project" value="TreeGrafter"/>
</dbReference>
<sequence>MNPYIIINDFESDALEDYSKKEHFKVNQRFCQYLKQLIAEDSQRKNAKNISASYKPQHYLPIVIKQQQSETNNESGILLTIDKLVTFFIEECKQNFLPINPCFANYYLHLLIRDAQDGLELNDKSNRLSVCKIENFLEKALTKYKNPLEATVCNMKMSYFNRNSQELSLDFVKEKYDLEFEEKLQELIKSILQYPESSSDHQLEEMFIKMQVFIITNYQIGCPKNHVILKQCRQSLNSVLGRGDIQKYVLRKKYHRLEYLQKLAATVAGILIFNNQGPQGDKENIRNIFADLKMAQCNTKDSLEESIERALFFKQSGSNVMQELIEINVYLKMIICLRPLIQIREINKFVILFEVYRKNLEKAKNTFEKTLYLIEVAEKKFNCVVEKINEILKFRSAIEAELIFPHFVYLSEIWQTLVLYLNHLVEINKVKDHFDNILNEKLENNFNQLLEELSDKNKHLKQPLKYTFHELMQNNIKHESKLNMLNIKPFVKDYCGLTMALTGGLLVPSQLEKKLCENVDLLFGFANMEYAKFAERYFKDFIKNFRNTIVTSTDLILLFQLDEEVMQQDFDLIQQTKTKTNSLETQTENILSNEHLTSRRVNTSWNVWDFHRQTINLANIRKKQTHNTQTNLGYGIRNAQNQTDRKTSNGTQNS</sequence>
<comment type="caution">
    <text evidence="11">The sequence shown here is derived from an EMBL/GenBank/DDBJ whole genome shotgun (WGS) entry which is preliminary data.</text>
</comment>
<keyword evidence="6" id="KW-0969">Cilium</keyword>
<dbReference type="AlphaFoldDB" id="A0A0L0CPH8"/>
<dbReference type="PANTHER" id="PTHR21442">
    <property type="entry name" value="CILIA- AND FLAGELLA-ASSOCIATED PROTEIN 206"/>
    <property type="match status" value="1"/>
</dbReference>
<evidence type="ECO:0000256" key="6">
    <source>
        <dbReference type="ARBA" id="ARBA00023069"/>
    </source>
</evidence>
<keyword evidence="7" id="KW-0206">Cytoskeleton</keyword>
<keyword evidence="8" id="KW-0966">Cell projection</keyword>
<gene>
    <name evidence="11" type="ORF">FF38_10217</name>
</gene>
<comment type="similarity">
    <text evidence="2">Belongs to the CFAP206 family.</text>
</comment>
<dbReference type="EMBL" id="JRES01000105">
    <property type="protein sequence ID" value="KNC34077.1"/>
    <property type="molecule type" value="Genomic_DNA"/>
</dbReference>
<name>A0A0L0CPH8_LUCCU</name>
<feature type="region of interest" description="Disordered" evidence="10">
    <location>
        <begin position="628"/>
        <end position="654"/>
    </location>
</feature>
<protein>
    <recommendedName>
        <fullName evidence="3">Cilia- and flagella-associated protein 206</fullName>
    </recommendedName>
</protein>
<reference evidence="11 12" key="1">
    <citation type="journal article" date="2015" name="Nat. Commun.">
        <title>Lucilia cuprina genome unlocks parasitic fly biology to underpin future interventions.</title>
        <authorList>
            <person name="Anstead C.A."/>
            <person name="Korhonen P.K."/>
            <person name="Young N.D."/>
            <person name="Hall R.S."/>
            <person name="Jex A.R."/>
            <person name="Murali S.C."/>
            <person name="Hughes D.S."/>
            <person name="Lee S.F."/>
            <person name="Perry T."/>
            <person name="Stroehlein A.J."/>
            <person name="Ansell B.R."/>
            <person name="Breugelmans B."/>
            <person name="Hofmann A."/>
            <person name="Qu J."/>
            <person name="Dugan S."/>
            <person name="Lee S.L."/>
            <person name="Chao H."/>
            <person name="Dinh H."/>
            <person name="Han Y."/>
            <person name="Doddapaneni H.V."/>
            <person name="Worley K.C."/>
            <person name="Muzny D.M."/>
            <person name="Ioannidis P."/>
            <person name="Waterhouse R.M."/>
            <person name="Zdobnov E.M."/>
            <person name="James P.J."/>
            <person name="Bagnall N.H."/>
            <person name="Kotze A.C."/>
            <person name="Gibbs R.A."/>
            <person name="Richards S."/>
            <person name="Batterham P."/>
            <person name="Gasser R.B."/>
        </authorList>
    </citation>
    <scope>NUCLEOTIDE SEQUENCE [LARGE SCALE GENOMIC DNA]</scope>
    <source>
        <strain evidence="11 12">LS</strain>
        <tissue evidence="11">Full body</tissue>
    </source>
</reference>
<dbReference type="InterPro" id="IPR021897">
    <property type="entry name" value="FAP206"/>
</dbReference>
<keyword evidence="4" id="KW-0963">Cytoplasm</keyword>
<evidence type="ECO:0000313" key="12">
    <source>
        <dbReference type="Proteomes" id="UP000037069"/>
    </source>
</evidence>
<evidence type="ECO:0000256" key="3">
    <source>
        <dbReference type="ARBA" id="ARBA00021602"/>
    </source>
</evidence>
<comment type="function">
    <text evidence="9">Essential for sperm motility and is involved in the regulation of the beating frequency of motile cilia on the epithelial cells of the respiratory tract. Required for the establishment of radial spokes in sperm flagella.</text>
</comment>
<evidence type="ECO:0000256" key="10">
    <source>
        <dbReference type="SAM" id="MobiDB-lite"/>
    </source>
</evidence>
<keyword evidence="5" id="KW-0970">Cilium biogenesis/degradation</keyword>
<dbReference type="PANTHER" id="PTHR21442:SF0">
    <property type="entry name" value="CILIA- AND FLAGELLA-ASSOCIATED PROTEIN 206"/>
    <property type="match status" value="1"/>
</dbReference>
<dbReference type="OMA" id="QYPETCS"/>
<evidence type="ECO:0000256" key="1">
    <source>
        <dbReference type="ARBA" id="ARBA00004430"/>
    </source>
</evidence>
<accession>A0A0L0CPH8</accession>
<dbReference type="GO" id="GO:0036064">
    <property type="term" value="C:ciliary basal body"/>
    <property type="evidence" value="ECO:0007669"/>
    <property type="project" value="TreeGrafter"/>
</dbReference>
<evidence type="ECO:0000256" key="7">
    <source>
        <dbReference type="ARBA" id="ARBA00023212"/>
    </source>
</evidence>
<dbReference type="OrthoDB" id="10251073at2759"/>
<keyword evidence="12" id="KW-1185">Reference proteome</keyword>
<evidence type="ECO:0000256" key="5">
    <source>
        <dbReference type="ARBA" id="ARBA00022794"/>
    </source>
</evidence>
<evidence type="ECO:0000256" key="8">
    <source>
        <dbReference type="ARBA" id="ARBA00023273"/>
    </source>
</evidence>
<dbReference type="STRING" id="7375.A0A0L0CPH8"/>
<dbReference type="Proteomes" id="UP000037069">
    <property type="component" value="Unassembled WGS sequence"/>
</dbReference>
<dbReference type="Pfam" id="PF12018">
    <property type="entry name" value="FAP206"/>
    <property type="match status" value="1"/>
</dbReference>